<evidence type="ECO:0000313" key="3">
    <source>
        <dbReference type="Proteomes" id="UP000235388"/>
    </source>
</evidence>
<reference evidence="3 4" key="1">
    <citation type="submission" date="2017-11" db="EMBL/GenBank/DDBJ databases">
        <title>De novo assembly and phasing of dikaryotic genomes from two isolates of Puccinia coronata f. sp. avenae, the causal agent of oat crown rust.</title>
        <authorList>
            <person name="Miller M.E."/>
            <person name="Zhang Y."/>
            <person name="Omidvar V."/>
            <person name="Sperschneider J."/>
            <person name="Schwessinger B."/>
            <person name="Raley C."/>
            <person name="Palmer J.M."/>
            <person name="Garnica D."/>
            <person name="Upadhyaya N."/>
            <person name="Rathjen J."/>
            <person name="Taylor J.M."/>
            <person name="Park R.F."/>
            <person name="Dodds P.N."/>
            <person name="Hirsch C.D."/>
            <person name="Kianian S.F."/>
            <person name="Figueroa M."/>
        </authorList>
    </citation>
    <scope>NUCLEOTIDE SEQUENCE [LARGE SCALE GENOMIC DNA]</scope>
    <source>
        <strain evidence="1">12NC29</strain>
        <strain evidence="2">12SD80</strain>
    </source>
</reference>
<gene>
    <name evidence="1" type="ORF">PCANC_21324</name>
    <name evidence="2" type="ORF">PCASD_12387</name>
</gene>
<protein>
    <submittedName>
        <fullName evidence="2">Uncharacterized protein</fullName>
    </submittedName>
</protein>
<evidence type="ECO:0000313" key="2">
    <source>
        <dbReference type="EMBL" id="PLW23649.1"/>
    </source>
</evidence>
<dbReference type="AlphaFoldDB" id="A0A2N5TDU3"/>
<dbReference type="EMBL" id="PGCJ01001016">
    <property type="protein sequence ID" value="PLW11531.1"/>
    <property type="molecule type" value="Genomic_DNA"/>
</dbReference>
<accession>A0A2N5TDU3</accession>
<keyword evidence="3" id="KW-1185">Reference proteome</keyword>
<proteinExistence type="predicted"/>
<dbReference type="Proteomes" id="UP000235388">
    <property type="component" value="Unassembled WGS sequence"/>
</dbReference>
<evidence type="ECO:0000313" key="1">
    <source>
        <dbReference type="EMBL" id="PLW11531.1"/>
    </source>
</evidence>
<sequence>MLPDFISRFTFPPERLELRKGLDSSLVLTEMLGGPALLSSGVGPRGPGRGSIQRESVKFVLTGTKSQSFLEEPRRISVSSLRSESCDRCFATRPAAGMGLLLSSQVWRLAFSMASWSAGSWTTACAWRIRRHSLQGPA</sequence>
<dbReference type="EMBL" id="PGCI01000628">
    <property type="protein sequence ID" value="PLW23649.1"/>
    <property type="molecule type" value="Genomic_DNA"/>
</dbReference>
<name>A0A2N5TDU3_9BASI</name>
<organism evidence="2 4">
    <name type="scientific">Puccinia coronata f. sp. avenae</name>
    <dbReference type="NCBI Taxonomy" id="200324"/>
    <lineage>
        <taxon>Eukaryota</taxon>
        <taxon>Fungi</taxon>
        <taxon>Dikarya</taxon>
        <taxon>Basidiomycota</taxon>
        <taxon>Pucciniomycotina</taxon>
        <taxon>Pucciniomycetes</taxon>
        <taxon>Pucciniales</taxon>
        <taxon>Pucciniaceae</taxon>
        <taxon>Puccinia</taxon>
    </lineage>
</organism>
<comment type="caution">
    <text evidence="2">The sequence shown here is derived from an EMBL/GenBank/DDBJ whole genome shotgun (WGS) entry which is preliminary data.</text>
</comment>
<dbReference type="Proteomes" id="UP000235392">
    <property type="component" value="Unassembled WGS sequence"/>
</dbReference>
<evidence type="ECO:0000313" key="4">
    <source>
        <dbReference type="Proteomes" id="UP000235392"/>
    </source>
</evidence>